<proteinExistence type="predicted"/>
<accession>A0ABR7Z873</accession>
<protein>
    <submittedName>
        <fullName evidence="1">CDP-glycerol--UDP-pyrophosphoryl-N-acetylglucosaminyl-N-acetylmannosamine glycerophosphotransferase</fullName>
    </submittedName>
</protein>
<reference evidence="1 2" key="1">
    <citation type="journal article" date="2020" name="Insects">
        <title>Bacteria Belonging to Pseudomonas typographi sp. nov. from the Bark Beetle Ips typographus Have Genomic Potential to Aid in the Host Ecology.</title>
        <authorList>
            <person name="Peral-Aranega E."/>
            <person name="Saati-Santamaria Z."/>
            <person name="Kolarik M."/>
            <person name="Rivas R."/>
            <person name="Garcia-Fraile P."/>
        </authorList>
    </citation>
    <scope>NUCLEOTIDE SEQUENCE [LARGE SCALE GENOMIC DNA]</scope>
    <source>
        <strain evidence="1 2">CA3A</strain>
    </source>
</reference>
<dbReference type="InterPro" id="IPR027417">
    <property type="entry name" value="P-loop_NTPase"/>
</dbReference>
<evidence type="ECO:0000313" key="1">
    <source>
        <dbReference type="EMBL" id="MBD1601664.1"/>
    </source>
</evidence>
<dbReference type="EMBL" id="JAAOCA010000039">
    <property type="protein sequence ID" value="MBD1601664.1"/>
    <property type="molecule type" value="Genomic_DNA"/>
</dbReference>
<dbReference type="RefSeq" id="WP_190425330.1">
    <property type="nucleotide sequence ID" value="NZ_JAAOCA010000039.1"/>
</dbReference>
<dbReference type="InterPro" id="IPR004596">
    <property type="entry name" value="Cell_div_suppressor_SulA"/>
</dbReference>
<dbReference type="Gene3D" id="3.40.50.300">
    <property type="entry name" value="P-loop containing nucleotide triphosphate hydrolases"/>
    <property type="match status" value="1"/>
</dbReference>
<keyword evidence="2" id="KW-1185">Reference proteome</keyword>
<dbReference type="Proteomes" id="UP000805841">
    <property type="component" value="Unassembled WGS sequence"/>
</dbReference>
<gene>
    <name evidence="1" type="ORF">HAQ05_23595</name>
</gene>
<dbReference type="NCBIfam" id="NF041583">
    <property type="entry name" value="SOS_SulA_aeru"/>
    <property type="match status" value="1"/>
</dbReference>
<dbReference type="Pfam" id="PF03846">
    <property type="entry name" value="SulA"/>
    <property type="match status" value="1"/>
</dbReference>
<comment type="caution">
    <text evidence="1">The sequence shown here is derived from an EMBL/GenBank/DDBJ whole genome shotgun (WGS) entry which is preliminary data.</text>
</comment>
<sequence length="162" mass="17718">MQCIPAIPTRAQQAQLSLFEVFMAPTAEPLLETHWVSPADVEEPEVFSELALRGSAGSCLSLMAPVLQSLSQAREQRWLTLVAPPASLTHTWLREAGLNRERIRLLQPRRNQPVLELACEALALGNSHTVVSWLTPLASAARQQLVRAALAGQAQSLNIRLG</sequence>
<dbReference type="SUPFAM" id="SSF52540">
    <property type="entry name" value="P-loop containing nucleoside triphosphate hydrolases"/>
    <property type="match status" value="1"/>
</dbReference>
<evidence type="ECO:0000313" key="2">
    <source>
        <dbReference type="Proteomes" id="UP000805841"/>
    </source>
</evidence>
<name>A0ABR7Z873_9PSED</name>
<organism evidence="1 2">
    <name type="scientific">Pseudomonas typographi</name>
    <dbReference type="NCBI Taxonomy" id="2715964"/>
    <lineage>
        <taxon>Bacteria</taxon>
        <taxon>Pseudomonadati</taxon>
        <taxon>Pseudomonadota</taxon>
        <taxon>Gammaproteobacteria</taxon>
        <taxon>Pseudomonadales</taxon>
        <taxon>Pseudomonadaceae</taxon>
        <taxon>Pseudomonas</taxon>
    </lineage>
</organism>